<evidence type="ECO:0000256" key="2">
    <source>
        <dbReference type="ARBA" id="ARBA00008432"/>
    </source>
</evidence>
<keyword evidence="4 7" id="KW-1133">Transmembrane helix</keyword>
<accession>A0ABU5QD08</accession>
<feature type="transmembrane region" description="Helical" evidence="7">
    <location>
        <begin position="238"/>
        <end position="262"/>
    </location>
</feature>
<feature type="transmembrane region" description="Helical" evidence="7">
    <location>
        <begin position="91"/>
        <end position="109"/>
    </location>
</feature>
<evidence type="ECO:0000256" key="5">
    <source>
        <dbReference type="ARBA" id="ARBA00023063"/>
    </source>
</evidence>
<dbReference type="PROSITE" id="PS50850">
    <property type="entry name" value="MFS"/>
    <property type="match status" value="1"/>
</dbReference>
<feature type="transmembrane region" description="Helical" evidence="7">
    <location>
        <begin position="185"/>
        <end position="204"/>
    </location>
</feature>
<feature type="transmembrane region" description="Helical" evidence="7">
    <location>
        <begin position="115"/>
        <end position="134"/>
    </location>
</feature>
<name>A0ABU5QD08_9BACT</name>
<dbReference type="Pfam" id="PF07690">
    <property type="entry name" value="MFS_1"/>
    <property type="match status" value="1"/>
</dbReference>
<comment type="caution">
    <text evidence="9">The sequence shown here is derived from an EMBL/GenBank/DDBJ whole genome shotgun (WGS) entry which is preliminary data.</text>
</comment>
<feature type="transmembrane region" description="Helical" evidence="7">
    <location>
        <begin position="28"/>
        <end position="47"/>
    </location>
</feature>
<evidence type="ECO:0000313" key="9">
    <source>
        <dbReference type="EMBL" id="MEA5140730.1"/>
    </source>
</evidence>
<evidence type="ECO:0000256" key="6">
    <source>
        <dbReference type="ARBA" id="ARBA00023136"/>
    </source>
</evidence>
<evidence type="ECO:0000256" key="1">
    <source>
        <dbReference type="ARBA" id="ARBA00004141"/>
    </source>
</evidence>
<dbReference type="InterPro" id="IPR044772">
    <property type="entry name" value="NO3_transporter"/>
</dbReference>
<dbReference type="EMBL" id="JAYFUM010000020">
    <property type="protein sequence ID" value="MEA5140730.1"/>
    <property type="molecule type" value="Genomic_DNA"/>
</dbReference>
<dbReference type="PANTHER" id="PTHR23515">
    <property type="entry name" value="HIGH-AFFINITY NITRATE TRANSPORTER 2.3"/>
    <property type="match status" value="1"/>
</dbReference>
<keyword evidence="5" id="KW-0534">Nitrate assimilation</keyword>
<evidence type="ECO:0000259" key="8">
    <source>
        <dbReference type="PROSITE" id="PS50850"/>
    </source>
</evidence>
<evidence type="ECO:0000256" key="4">
    <source>
        <dbReference type="ARBA" id="ARBA00022989"/>
    </source>
</evidence>
<feature type="transmembrane region" description="Helical" evidence="7">
    <location>
        <begin position="59"/>
        <end position="79"/>
    </location>
</feature>
<sequence length="431" mass="46104">MKNISTNKPLDVLKVFSFKGIQMQTFHITWITFFFCFFGWFGIAPLMKIVKDDLGLSKAQIGNIIIASVSATIFARLIIGRLCDTLGPRLTYTWLLAIGSIPVMTIGLANSYETFLLFRLAISVIGASFVITQYHTSAMFAPKIKGTANAVAGGWGNLGGGVTNMLMPVIFAGFVGAGYANHDAWRLAMVIPGVILLIMAFVYYKFTKDTPAGNYVNIKREAVQKGSFMSAASDYRTWILFLAYGACFGIEITFDNVAALYFTENFSCDLKTAGLLAGAFGFMNLFARAIGGIVADKVGNVYGMRGKGWLLAGLLAFEGIGIMLFAQTGSIVFAVIAMLGFAMFLKMANGATYAIVPFVDAKNVGSVAGIVGAGGNLGGVLAGFLFKSESISYAQAFMYIGIVVAVIGGITALIKFDKQESIVVEPVLEVA</sequence>
<keyword evidence="6 7" id="KW-0472">Membrane</keyword>
<feature type="transmembrane region" description="Helical" evidence="7">
    <location>
        <begin position="332"/>
        <end position="355"/>
    </location>
</feature>
<keyword evidence="10" id="KW-1185">Reference proteome</keyword>
<feature type="transmembrane region" description="Helical" evidence="7">
    <location>
        <begin position="392"/>
        <end position="414"/>
    </location>
</feature>
<dbReference type="Proteomes" id="UP001302949">
    <property type="component" value="Unassembled WGS sequence"/>
</dbReference>
<evidence type="ECO:0000256" key="3">
    <source>
        <dbReference type="ARBA" id="ARBA00022692"/>
    </source>
</evidence>
<feature type="transmembrane region" description="Helical" evidence="7">
    <location>
        <begin position="367"/>
        <end position="386"/>
    </location>
</feature>
<evidence type="ECO:0000256" key="7">
    <source>
        <dbReference type="SAM" id="Phobius"/>
    </source>
</evidence>
<reference evidence="9 10" key="1">
    <citation type="submission" date="2023-12" db="EMBL/GenBank/DDBJ databases">
        <title>Novel species of the genus Arcicella isolated from rivers.</title>
        <authorList>
            <person name="Lu H."/>
        </authorList>
    </citation>
    <scope>NUCLEOTIDE SEQUENCE [LARGE SCALE GENOMIC DNA]</scope>
    <source>
        <strain evidence="9 10">KCTC 23307</strain>
    </source>
</reference>
<dbReference type="InterPro" id="IPR036259">
    <property type="entry name" value="MFS_trans_sf"/>
</dbReference>
<feature type="transmembrane region" description="Helical" evidence="7">
    <location>
        <begin position="274"/>
        <end position="296"/>
    </location>
</feature>
<dbReference type="SUPFAM" id="SSF103473">
    <property type="entry name" value="MFS general substrate transporter"/>
    <property type="match status" value="1"/>
</dbReference>
<dbReference type="InterPro" id="IPR011701">
    <property type="entry name" value="MFS"/>
</dbReference>
<dbReference type="RefSeq" id="WP_323297884.1">
    <property type="nucleotide sequence ID" value="NZ_JAYFUM010000020.1"/>
</dbReference>
<comment type="subcellular location">
    <subcellularLocation>
        <location evidence="1">Membrane</location>
        <topology evidence="1">Multi-pass membrane protein</topology>
    </subcellularLocation>
</comment>
<organism evidence="9 10">
    <name type="scientific">Arcicella rigui</name>
    <dbReference type="NCBI Taxonomy" id="797020"/>
    <lineage>
        <taxon>Bacteria</taxon>
        <taxon>Pseudomonadati</taxon>
        <taxon>Bacteroidota</taxon>
        <taxon>Cytophagia</taxon>
        <taxon>Cytophagales</taxon>
        <taxon>Flectobacillaceae</taxon>
        <taxon>Arcicella</taxon>
    </lineage>
</organism>
<gene>
    <name evidence="9" type="ORF">VB248_16390</name>
</gene>
<dbReference type="Gene3D" id="1.20.1250.20">
    <property type="entry name" value="MFS general substrate transporter like domains"/>
    <property type="match status" value="2"/>
</dbReference>
<dbReference type="InterPro" id="IPR020846">
    <property type="entry name" value="MFS_dom"/>
</dbReference>
<protein>
    <submittedName>
        <fullName evidence="9">MFS transporter</fullName>
    </submittedName>
</protein>
<evidence type="ECO:0000313" key="10">
    <source>
        <dbReference type="Proteomes" id="UP001302949"/>
    </source>
</evidence>
<comment type="similarity">
    <text evidence="2">Belongs to the major facilitator superfamily. Nitrate/nitrite porter (TC 2.A.1.8) family.</text>
</comment>
<proteinExistence type="inferred from homology"/>
<keyword evidence="3 7" id="KW-0812">Transmembrane</keyword>
<feature type="transmembrane region" description="Helical" evidence="7">
    <location>
        <begin position="155"/>
        <end position="179"/>
    </location>
</feature>
<feature type="domain" description="Major facilitator superfamily (MFS) profile" evidence="8">
    <location>
        <begin position="25"/>
        <end position="419"/>
    </location>
</feature>